<dbReference type="PANTHER" id="PTHR11439:SF465">
    <property type="entry name" value="REVERSE TRANSCRIPTASE TY1_COPIA-TYPE DOMAIN-CONTAINING PROTEIN"/>
    <property type="match status" value="1"/>
</dbReference>
<sequence length="524" mass="59454">MEEELSALELNRTWTLVDCPPKVKSIGCKWVYKIKRLPDGSIQRYKARLVAKGFTQTEGVDFLETFSPVVKPATIRVVLALASIRQWPVQQLDVNNAFLHGDLSEIVYMALPPSFSSNQPNQCCRLLKSLYGLRQSSRMWYAKLSTLLISCGYQQTDFDYNLFIKIENKEISLLLVYVDDILITRNSPSEMATIKKILDDHFKIKDLETLKYFLGIKVAHSSKCISLSQHKYCLDLLSDCGLLGAKPAKSPMDSSTKLSQDDSPLLQDPFIYRDLVGRLLYLITTRPDITYATQQLSQFMATPTQAHYQAALRVLRYLKNSPSRGLFFPRNSTLQVLGFSDSDWAGCPDTRRSLTGYCFFLGESLISWKTKKQTTVARSSTEAEYRALANTTCELLWILNLLQFLHVSCDRPLVLFCDNQSALHIAANPVFHERTKHLEVDCHLVRQKAQADVMKLLPILSSDQLADIFTKPLPIKSFHMNLSKLGILDVYHPSACGAFKHTNIKSITARIQKIKPTFNIHNIS</sequence>
<comment type="caution">
    <text evidence="2">The sequence shown here is derived from an EMBL/GenBank/DDBJ whole genome shotgun (WGS) entry which is preliminary data.</text>
</comment>
<reference evidence="2 3" key="1">
    <citation type="journal article" date="2023" name="Plants (Basel)">
        <title>Bridging the Gap: Combining Genomics and Transcriptomics Approaches to Understand Stylosanthes scabra, an Orphan Legume from the Brazilian Caatinga.</title>
        <authorList>
            <person name="Ferreira-Neto J.R.C."/>
            <person name="da Silva M.D."/>
            <person name="Binneck E."/>
            <person name="de Melo N.F."/>
            <person name="da Silva R.H."/>
            <person name="de Melo A.L.T.M."/>
            <person name="Pandolfi V."/>
            <person name="Bustamante F.O."/>
            <person name="Brasileiro-Vidal A.C."/>
            <person name="Benko-Iseppon A.M."/>
        </authorList>
    </citation>
    <scope>NUCLEOTIDE SEQUENCE [LARGE SCALE GENOMIC DNA]</scope>
    <source>
        <tissue evidence="2">Leaves</tissue>
    </source>
</reference>
<feature type="domain" description="Reverse transcriptase Ty1/copia-type" evidence="1">
    <location>
        <begin position="11"/>
        <end position="252"/>
    </location>
</feature>
<dbReference type="Proteomes" id="UP001341840">
    <property type="component" value="Unassembled WGS sequence"/>
</dbReference>
<dbReference type="PANTHER" id="PTHR11439">
    <property type="entry name" value="GAG-POL-RELATED RETROTRANSPOSON"/>
    <property type="match status" value="1"/>
</dbReference>
<protein>
    <recommendedName>
        <fullName evidence="1">Reverse transcriptase Ty1/copia-type domain-containing protein</fullName>
    </recommendedName>
</protein>
<name>A0ABU6XNX5_9FABA</name>
<organism evidence="2 3">
    <name type="scientific">Stylosanthes scabra</name>
    <dbReference type="NCBI Taxonomy" id="79078"/>
    <lineage>
        <taxon>Eukaryota</taxon>
        <taxon>Viridiplantae</taxon>
        <taxon>Streptophyta</taxon>
        <taxon>Embryophyta</taxon>
        <taxon>Tracheophyta</taxon>
        <taxon>Spermatophyta</taxon>
        <taxon>Magnoliopsida</taxon>
        <taxon>eudicotyledons</taxon>
        <taxon>Gunneridae</taxon>
        <taxon>Pentapetalae</taxon>
        <taxon>rosids</taxon>
        <taxon>fabids</taxon>
        <taxon>Fabales</taxon>
        <taxon>Fabaceae</taxon>
        <taxon>Papilionoideae</taxon>
        <taxon>50 kb inversion clade</taxon>
        <taxon>dalbergioids sensu lato</taxon>
        <taxon>Dalbergieae</taxon>
        <taxon>Pterocarpus clade</taxon>
        <taxon>Stylosanthes</taxon>
    </lineage>
</organism>
<gene>
    <name evidence="2" type="ORF">PIB30_116674</name>
</gene>
<keyword evidence="3" id="KW-1185">Reference proteome</keyword>
<evidence type="ECO:0000259" key="1">
    <source>
        <dbReference type="Pfam" id="PF07727"/>
    </source>
</evidence>
<evidence type="ECO:0000313" key="3">
    <source>
        <dbReference type="Proteomes" id="UP001341840"/>
    </source>
</evidence>
<dbReference type="Pfam" id="PF07727">
    <property type="entry name" value="RVT_2"/>
    <property type="match status" value="1"/>
</dbReference>
<accession>A0ABU6XNX5</accession>
<dbReference type="EMBL" id="JASCZI010212548">
    <property type="protein sequence ID" value="MED6199744.1"/>
    <property type="molecule type" value="Genomic_DNA"/>
</dbReference>
<dbReference type="SUPFAM" id="SSF56672">
    <property type="entry name" value="DNA/RNA polymerases"/>
    <property type="match status" value="1"/>
</dbReference>
<evidence type="ECO:0000313" key="2">
    <source>
        <dbReference type="EMBL" id="MED6199744.1"/>
    </source>
</evidence>
<dbReference type="CDD" id="cd09272">
    <property type="entry name" value="RNase_HI_RT_Ty1"/>
    <property type="match status" value="1"/>
</dbReference>
<proteinExistence type="predicted"/>
<dbReference type="InterPro" id="IPR043502">
    <property type="entry name" value="DNA/RNA_pol_sf"/>
</dbReference>
<dbReference type="InterPro" id="IPR013103">
    <property type="entry name" value="RVT_2"/>
</dbReference>